<comment type="similarity">
    <text evidence="1">Belongs to the asp23 family.</text>
</comment>
<gene>
    <name evidence="2" type="ORF">HMPREF9698_01254</name>
</gene>
<dbReference type="PANTHER" id="PTHR34297">
    <property type="entry name" value="HYPOTHETICAL CYTOSOLIC PROTEIN-RELATED"/>
    <property type="match status" value="1"/>
</dbReference>
<dbReference type="eggNOG" id="COG1302">
    <property type="taxonomic scope" value="Bacteria"/>
</dbReference>
<organism evidence="2 3">
    <name type="scientific">Alloiococcus otitis ATCC 51267</name>
    <dbReference type="NCBI Taxonomy" id="883081"/>
    <lineage>
        <taxon>Bacteria</taxon>
        <taxon>Bacillati</taxon>
        <taxon>Bacillota</taxon>
        <taxon>Bacilli</taxon>
        <taxon>Lactobacillales</taxon>
        <taxon>Carnobacteriaceae</taxon>
        <taxon>Alloiococcus</taxon>
    </lineage>
</organism>
<reference evidence="2 3" key="1">
    <citation type="submission" date="2012-09" db="EMBL/GenBank/DDBJ databases">
        <title>The Genome Sequence of Alloiococcus otitis ATCC 51267.</title>
        <authorList>
            <consortium name="The Broad Institute Genome Sequencing Platform"/>
            <person name="Earl A."/>
            <person name="Ward D."/>
            <person name="Feldgarden M."/>
            <person name="Gevers D."/>
            <person name="Huys G."/>
            <person name="Walker B."/>
            <person name="Young S.K."/>
            <person name="Zeng Q."/>
            <person name="Gargeya S."/>
            <person name="Fitzgerald M."/>
            <person name="Haas B."/>
            <person name="Abouelleil A."/>
            <person name="Alvarado L."/>
            <person name="Arachchi H.M."/>
            <person name="Berlin A.M."/>
            <person name="Chapman S.B."/>
            <person name="Goldberg J."/>
            <person name="Griggs A."/>
            <person name="Gujja S."/>
            <person name="Hansen M."/>
            <person name="Howarth C."/>
            <person name="Imamovic A."/>
            <person name="Larimer J."/>
            <person name="McCowen C."/>
            <person name="Montmayeur A."/>
            <person name="Murphy C."/>
            <person name="Neiman D."/>
            <person name="Pearson M."/>
            <person name="Priest M."/>
            <person name="Roberts A."/>
            <person name="Saif S."/>
            <person name="Shea T."/>
            <person name="Sisk P."/>
            <person name="Sykes S."/>
            <person name="Wortman J."/>
            <person name="Nusbaum C."/>
            <person name="Birren B."/>
        </authorList>
    </citation>
    <scope>NUCLEOTIDE SEQUENCE [LARGE SCALE GENOMIC DNA]</scope>
    <source>
        <strain evidence="2 3">ATCC 51267</strain>
    </source>
</reference>
<evidence type="ECO:0000313" key="2">
    <source>
        <dbReference type="EMBL" id="EKU93058.1"/>
    </source>
</evidence>
<dbReference type="STRING" id="883081.HMPREF9698_01254"/>
<name>K9E8R5_9LACT</name>
<dbReference type="HOGENOM" id="CLU_113198_4_0_9"/>
<accession>K9E8R5</accession>
<dbReference type="EMBL" id="AGXA01000027">
    <property type="protein sequence ID" value="EKU93058.1"/>
    <property type="molecule type" value="Genomic_DNA"/>
</dbReference>
<sequence length="135" mass="14763">MENIQGTRSSRQSAGAIEIAPEVLEVISHIAANEVEGVFALKGNFSADVKRLFGQSYYKNGVALTHDQDGISLDIYCNLTYGVNVPKVALEIQKRVKDQVYQMADINLAEVNVHVVSIVTENQIKKSKAGALKDD</sequence>
<comment type="caution">
    <text evidence="2">The sequence shown here is derived from an EMBL/GenBank/DDBJ whole genome shotgun (WGS) entry which is preliminary data.</text>
</comment>
<keyword evidence="3" id="KW-1185">Reference proteome</keyword>
<proteinExistence type="inferred from homology"/>
<dbReference type="InterPro" id="IPR005531">
    <property type="entry name" value="Asp23"/>
</dbReference>
<dbReference type="OrthoDB" id="9793465at2"/>
<dbReference type="Proteomes" id="UP000009875">
    <property type="component" value="Unassembled WGS sequence"/>
</dbReference>
<protein>
    <recommendedName>
        <fullName evidence="4">Asp23/Gls24 family envelope stress response protein</fullName>
    </recommendedName>
</protein>
<evidence type="ECO:0000256" key="1">
    <source>
        <dbReference type="ARBA" id="ARBA00005721"/>
    </source>
</evidence>
<evidence type="ECO:0000313" key="3">
    <source>
        <dbReference type="Proteomes" id="UP000009875"/>
    </source>
</evidence>
<dbReference type="RefSeq" id="WP_003778852.1">
    <property type="nucleotide sequence ID" value="NZ_JH992961.1"/>
</dbReference>
<dbReference type="AlphaFoldDB" id="K9E8R5"/>
<dbReference type="PANTHER" id="PTHR34297:SF1">
    <property type="entry name" value="ASP23_GLS24 FAMILY ENVELOPE STRESS RESPONSE PROTEIN"/>
    <property type="match status" value="1"/>
</dbReference>
<dbReference type="Pfam" id="PF03780">
    <property type="entry name" value="Asp23"/>
    <property type="match status" value="1"/>
</dbReference>
<dbReference type="PATRIC" id="fig|883081.3.peg.1431"/>
<evidence type="ECO:0008006" key="4">
    <source>
        <dbReference type="Google" id="ProtNLM"/>
    </source>
</evidence>